<keyword evidence="3" id="KW-1185">Reference proteome</keyword>
<gene>
    <name evidence="2" type="ORF">TraAM80_03099</name>
</gene>
<dbReference type="RefSeq" id="XP_029240049.1">
    <property type="nucleotide sequence ID" value="XM_029380078.1"/>
</dbReference>
<name>A0A422NR08_TRYRA</name>
<dbReference type="AlphaFoldDB" id="A0A422NR08"/>
<proteinExistence type="predicted"/>
<dbReference type="EMBL" id="MKGL01000078">
    <property type="protein sequence ID" value="RNF07819.1"/>
    <property type="molecule type" value="Genomic_DNA"/>
</dbReference>
<evidence type="ECO:0000313" key="3">
    <source>
        <dbReference type="Proteomes" id="UP000283634"/>
    </source>
</evidence>
<keyword evidence="1" id="KW-1133">Transmembrane helix</keyword>
<keyword evidence="1" id="KW-0812">Transmembrane</keyword>
<feature type="transmembrane region" description="Helical" evidence="1">
    <location>
        <begin position="88"/>
        <end position="109"/>
    </location>
</feature>
<organism evidence="2 3">
    <name type="scientific">Trypanosoma rangeli</name>
    <dbReference type="NCBI Taxonomy" id="5698"/>
    <lineage>
        <taxon>Eukaryota</taxon>
        <taxon>Discoba</taxon>
        <taxon>Euglenozoa</taxon>
        <taxon>Kinetoplastea</taxon>
        <taxon>Metakinetoplastina</taxon>
        <taxon>Trypanosomatida</taxon>
        <taxon>Trypanosomatidae</taxon>
        <taxon>Trypanosoma</taxon>
        <taxon>Herpetosoma</taxon>
    </lineage>
</organism>
<dbReference type="GeneID" id="40327032"/>
<dbReference type="OrthoDB" id="10580149at2759"/>
<keyword evidence="1" id="KW-0472">Membrane</keyword>
<protein>
    <submittedName>
        <fullName evidence="2">Uncharacterized protein</fullName>
    </submittedName>
</protein>
<dbReference type="Proteomes" id="UP000283634">
    <property type="component" value="Unassembled WGS sequence"/>
</dbReference>
<evidence type="ECO:0000313" key="2">
    <source>
        <dbReference type="EMBL" id="RNF07819.1"/>
    </source>
</evidence>
<reference evidence="2 3" key="1">
    <citation type="journal article" date="2018" name="BMC Genomics">
        <title>Genomic comparison of Trypanosoma conorhini and Trypanosoma rangeli to Trypanosoma cruzi strains of high and low virulence.</title>
        <authorList>
            <person name="Bradwell K.R."/>
            <person name="Koparde V.N."/>
            <person name="Matveyev A.V."/>
            <person name="Serrano M.G."/>
            <person name="Alves J.M."/>
            <person name="Parikh H."/>
            <person name="Huang B."/>
            <person name="Lee V."/>
            <person name="Espinosa-Alvarez O."/>
            <person name="Ortiz P.A."/>
            <person name="Costa-Martins A.G."/>
            <person name="Teixeira M.M."/>
            <person name="Buck G.A."/>
        </authorList>
    </citation>
    <scope>NUCLEOTIDE SEQUENCE [LARGE SCALE GENOMIC DNA]</scope>
    <source>
        <strain evidence="2 3">AM80</strain>
    </source>
</reference>
<evidence type="ECO:0000256" key="1">
    <source>
        <dbReference type="SAM" id="Phobius"/>
    </source>
</evidence>
<comment type="caution">
    <text evidence="2">The sequence shown here is derived from an EMBL/GenBank/DDBJ whole genome shotgun (WGS) entry which is preliminary data.</text>
</comment>
<accession>A0A422NR08</accession>
<sequence length="137" mass="15550">MCVNWARSYPRSPKKNWRIAHSYQLKGWVDVTYRSQLVTQMLCPILDPIPFPTHPHKTKTQAPASPSSLPWPDDERAAVERRNVKGNWWTIVTALFVLCGTLASAPSYIVLRPNPEGEGEAPFFFFCFAFGDTVLLV</sequence>